<dbReference type="Ensembl" id="ENSDCDT00010012533.1">
    <property type="protein sequence ID" value="ENSDCDP00010011953.1"/>
    <property type="gene ID" value="ENSDCDG00010005335.1"/>
</dbReference>
<accession>A0AAY4AT13</accession>
<feature type="domain" description="Alpha-carbonic anhydrase" evidence="5">
    <location>
        <begin position="18"/>
        <end position="258"/>
    </location>
</feature>
<dbReference type="InterPro" id="IPR023561">
    <property type="entry name" value="Carbonic_anhydrase_a-class"/>
</dbReference>
<protein>
    <recommendedName>
        <fullName evidence="4">Carbonic anhydrase</fullName>
        <ecNumber evidence="4">4.2.1.1</ecNumber>
    </recommendedName>
</protein>
<dbReference type="GO" id="GO:0008270">
    <property type="term" value="F:zinc ion binding"/>
    <property type="evidence" value="ECO:0007669"/>
    <property type="project" value="UniProtKB-UniRule"/>
</dbReference>
<dbReference type="SMART" id="SM01057">
    <property type="entry name" value="Carb_anhydrase"/>
    <property type="match status" value="1"/>
</dbReference>
<evidence type="ECO:0000256" key="3">
    <source>
        <dbReference type="ARBA" id="ARBA00022833"/>
    </source>
</evidence>
<keyword evidence="4" id="KW-0456">Lyase</keyword>
<dbReference type="SUPFAM" id="SSF51069">
    <property type="entry name" value="Carbonic anhydrase"/>
    <property type="match status" value="1"/>
</dbReference>
<dbReference type="InterPro" id="IPR001148">
    <property type="entry name" value="CA_dom"/>
</dbReference>
<dbReference type="GO" id="GO:0005886">
    <property type="term" value="C:plasma membrane"/>
    <property type="evidence" value="ECO:0007669"/>
    <property type="project" value="TreeGrafter"/>
</dbReference>
<keyword evidence="2 4" id="KW-0479">Metal-binding</keyword>
<dbReference type="AlphaFoldDB" id="A0AAY4AT13"/>
<dbReference type="Gene3D" id="3.10.200.10">
    <property type="entry name" value="Alpha carbonic anhydrase"/>
    <property type="match status" value="2"/>
</dbReference>
<reference evidence="6" key="2">
    <citation type="submission" date="2025-08" db="UniProtKB">
        <authorList>
            <consortium name="Ensembl"/>
        </authorList>
    </citation>
    <scope>IDENTIFICATION</scope>
</reference>
<dbReference type="Proteomes" id="UP000694580">
    <property type="component" value="Chromosome 3"/>
</dbReference>
<comment type="cofactor">
    <cofactor evidence="4">
        <name>Zn(2+)</name>
        <dbReference type="ChEBI" id="CHEBI:29105"/>
    </cofactor>
</comment>
<comment type="catalytic activity">
    <reaction evidence="4">
        <text>hydrogencarbonate + H(+) = CO2 + H2O</text>
        <dbReference type="Rhea" id="RHEA:10748"/>
        <dbReference type="ChEBI" id="CHEBI:15377"/>
        <dbReference type="ChEBI" id="CHEBI:15378"/>
        <dbReference type="ChEBI" id="CHEBI:16526"/>
        <dbReference type="ChEBI" id="CHEBI:17544"/>
        <dbReference type="EC" id="4.2.1.1"/>
    </reaction>
</comment>
<evidence type="ECO:0000313" key="7">
    <source>
        <dbReference type="Proteomes" id="UP000694580"/>
    </source>
</evidence>
<evidence type="ECO:0000256" key="1">
    <source>
        <dbReference type="ARBA" id="ARBA00010718"/>
    </source>
</evidence>
<dbReference type="PANTHER" id="PTHR18952">
    <property type="entry name" value="CARBONIC ANHYDRASE"/>
    <property type="match status" value="1"/>
</dbReference>
<evidence type="ECO:0000256" key="2">
    <source>
        <dbReference type="ARBA" id="ARBA00022723"/>
    </source>
</evidence>
<feature type="chain" id="PRO_5044047574" description="Carbonic anhydrase" evidence="4">
    <location>
        <begin position="18"/>
        <end position="294"/>
    </location>
</feature>
<sequence length="294" mass="32043">MFFTATVLSAIYVTAYAADFCYDEGHCDPYAWGDTYPTCHPLLEGHHSPINLDRHVTKDVALDALRLHGFDSVHKGQWTLSNDGHSIVLDIGSGMAVSGGGLPGSYQTVQLHFHWGSPSTNGSEHTMDTQRFPMEMHVVNVKSVHPNLSAAMEDPTGLAVLGVFIDTTAVRPFPLIGLLPQANLTQYYRYHGSLTTPPCSQVVVWTVYEVPVHISWGQLEQFTGGVYVTEEGAEHGTQLRDNFRHIHPVFSRVVHASRDARLLAGVAAARHASGLLLLLLPAGLCCLTPGLVRA</sequence>
<proteinExistence type="inferred from homology"/>
<evidence type="ECO:0000313" key="6">
    <source>
        <dbReference type="Ensembl" id="ENSDCDP00010011953.1"/>
    </source>
</evidence>
<name>A0AAY4AT13_9TELE</name>
<dbReference type="GO" id="GO:0004089">
    <property type="term" value="F:carbonate dehydratase activity"/>
    <property type="evidence" value="ECO:0007669"/>
    <property type="project" value="UniProtKB-UniRule"/>
</dbReference>
<dbReference type="PROSITE" id="PS51144">
    <property type="entry name" value="ALPHA_CA_2"/>
    <property type="match status" value="1"/>
</dbReference>
<reference evidence="6 7" key="1">
    <citation type="submission" date="2020-06" db="EMBL/GenBank/DDBJ databases">
        <authorList>
            <consortium name="Wellcome Sanger Institute Data Sharing"/>
        </authorList>
    </citation>
    <scope>NUCLEOTIDE SEQUENCE [LARGE SCALE GENOMIC DNA]</scope>
</reference>
<keyword evidence="3 4" id="KW-0862">Zinc</keyword>
<keyword evidence="7" id="KW-1185">Reference proteome</keyword>
<reference evidence="6" key="3">
    <citation type="submission" date="2025-09" db="UniProtKB">
        <authorList>
            <consortium name="Ensembl"/>
        </authorList>
    </citation>
    <scope>IDENTIFICATION</scope>
</reference>
<evidence type="ECO:0000259" key="5">
    <source>
        <dbReference type="PROSITE" id="PS51144"/>
    </source>
</evidence>
<comment type="similarity">
    <text evidence="1 4">Belongs to the alpha-carbonic anhydrase family.</text>
</comment>
<dbReference type="GeneTree" id="ENSGT00940000162972"/>
<dbReference type="RefSeq" id="XP_028829615.1">
    <property type="nucleotide sequence ID" value="XM_028973782.1"/>
</dbReference>
<dbReference type="PROSITE" id="PS00162">
    <property type="entry name" value="ALPHA_CA_1"/>
    <property type="match status" value="1"/>
</dbReference>
<dbReference type="PANTHER" id="PTHR18952:SF134">
    <property type="entry name" value="CARBONIC ANHYDRASE 15"/>
    <property type="match status" value="1"/>
</dbReference>
<gene>
    <name evidence="6" type="primary">car15</name>
</gene>
<dbReference type="InterPro" id="IPR036398">
    <property type="entry name" value="CA_dom_sf"/>
</dbReference>
<dbReference type="GeneID" id="114786569"/>
<dbReference type="InterPro" id="IPR018338">
    <property type="entry name" value="Carbonic_anhydrase_a-class_CS"/>
</dbReference>
<comment type="function">
    <text evidence="4">Reversible hydration of carbon dioxide.</text>
</comment>
<feature type="signal peptide" evidence="4">
    <location>
        <begin position="1"/>
        <end position="17"/>
    </location>
</feature>
<organism evidence="6 7">
    <name type="scientific">Denticeps clupeoides</name>
    <name type="common">denticle herring</name>
    <dbReference type="NCBI Taxonomy" id="299321"/>
    <lineage>
        <taxon>Eukaryota</taxon>
        <taxon>Metazoa</taxon>
        <taxon>Chordata</taxon>
        <taxon>Craniata</taxon>
        <taxon>Vertebrata</taxon>
        <taxon>Euteleostomi</taxon>
        <taxon>Actinopterygii</taxon>
        <taxon>Neopterygii</taxon>
        <taxon>Teleostei</taxon>
        <taxon>Clupei</taxon>
        <taxon>Clupeiformes</taxon>
        <taxon>Denticipitoidei</taxon>
        <taxon>Denticipitidae</taxon>
        <taxon>Denticeps</taxon>
    </lineage>
</organism>
<dbReference type="Pfam" id="PF00194">
    <property type="entry name" value="Carb_anhydrase"/>
    <property type="match status" value="1"/>
</dbReference>
<dbReference type="EC" id="4.2.1.1" evidence="4"/>
<evidence type="ECO:0000256" key="4">
    <source>
        <dbReference type="RuleBase" id="RU367011"/>
    </source>
</evidence>
<keyword evidence="4" id="KW-0732">Signal</keyword>